<evidence type="ECO:0000313" key="1">
    <source>
        <dbReference type="EMBL" id="ETS73480.1"/>
    </source>
</evidence>
<reference evidence="2" key="1">
    <citation type="journal article" date="2015" name="BMC Genomics">
        <title>Genomic and transcriptomic analysis of the endophytic fungus Pestalotiopsis fici reveals its lifestyle and high potential for synthesis of natural products.</title>
        <authorList>
            <person name="Wang X."/>
            <person name="Zhang X."/>
            <person name="Liu L."/>
            <person name="Xiang M."/>
            <person name="Wang W."/>
            <person name="Sun X."/>
            <person name="Che Y."/>
            <person name="Guo L."/>
            <person name="Liu G."/>
            <person name="Guo L."/>
            <person name="Wang C."/>
            <person name="Yin W.B."/>
            <person name="Stadler M."/>
            <person name="Zhang X."/>
            <person name="Liu X."/>
        </authorList>
    </citation>
    <scope>NUCLEOTIDE SEQUENCE [LARGE SCALE GENOMIC DNA]</scope>
    <source>
        <strain evidence="2">W106-1 / CGMCC3.15140</strain>
    </source>
</reference>
<dbReference type="KEGG" id="pfy:PFICI_14426"/>
<keyword evidence="2" id="KW-1185">Reference proteome</keyword>
<dbReference type="Proteomes" id="UP000030651">
    <property type="component" value="Unassembled WGS sequence"/>
</dbReference>
<dbReference type="GeneID" id="19279439"/>
<accession>W3WHR9</accession>
<gene>
    <name evidence="1" type="ORF">PFICI_14426</name>
</gene>
<dbReference type="EMBL" id="KI912121">
    <property type="protein sequence ID" value="ETS73480.1"/>
    <property type="molecule type" value="Genomic_DNA"/>
</dbReference>
<evidence type="ECO:0000313" key="2">
    <source>
        <dbReference type="Proteomes" id="UP000030651"/>
    </source>
</evidence>
<name>W3WHR9_PESFW</name>
<sequence length="50" mass="5194">MGPGLLGGSKDLVRPGSSPGHILGFAHELSVSCTAMDTMHSTRRLETSTP</sequence>
<dbReference type="AlphaFoldDB" id="W3WHR9"/>
<dbReference type="InParanoid" id="W3WHR9"/>
<dbReference type="HOGENOM" id="CLU_3125575_0_0_1"/>
<protein>
    <submittedName>
        <fullName evidence="1">Uncharacterized protein</fullName>
    </submittedName>
</protein>
<organism evidence="1 2">
    <name type="scientific">Pestalotiopsis fici (strain W106-1 / CGMCC3.15140)</name>
    <dbReference type="NCBI Taxonomy" id="1229662"/>
    <lineage>
        <taxon>Eukaryota</taxon>
        <taxon>Fungi</taxon>
        <taxon>Dikarya</taxon>
        <taxon>Ascomycota</taxon>
        <taxon>Pezizomycotina</taxon>
        <taxon>Sordariomycetes</taxon>
        <taxon>Xylariomycetidae</taxon>
        <taxon>Amphisphaeriales</taxon>
        <taxon>Sporocadaceae</taxon>
        <taxon>Pestalotiopsis</taxon>
    </lineage>
</organism>
<proteinExistence type="predicted"/>
<dbReference type="RefSeq" id="XP_007841198.1">
    <property type="nucleotide sequence ID" value="XM_007843007.1"/>
</dbReference>